<dbReference type="InterPro" id="IPR057666">
    <property type="entry name" value="DrpA_SLOG"/>
</dbReference>
<evidence type="ECO:0000259" key="3">
    <source>
        <dbReference type="Pfam" id="PF02481"/>
    </source>
</evidence>
<feature type="compositionally biased region" description="Pro residues" evidence="2">
    <location>
        <begin position="11"/>
        <end position="21"/>
    </location>
</feature>
<dbReference type="Pfam" id="PF02481">
    <property type="entry name" value="DNA_processg_A"/>
    <property type="match status" value="1"/>
</dbReference>
<dbReference type="Pfam" id="PF21102">
    <property type="entry name" value="DprA_N"/>
    <property type="match status" value="1"/>
</dbReference>
<evidence type="ECO:0000256" key="1">
    <source>
        <dbReference type="ARBA" id="ARBA00006525"/>
    </source>
</evidence>
<dbReference type="PANTHER" id="PTHR43022">
    <property type="entry name" value="PROTEIN SMF"/>
    <property type="match status" value="1"/>
</dbReference>
<dbReference type="KEGG" id="gbc:GbCGDNIH3_0805"/>
<dbReference type="Pfam" id="PF17782">
    <property type="entry name" value="WHD_DprA"/>
    <property type="match status" value="1"/>
</dbReference>
<dbReference type="InterPro" id="IPR036388">
    <property type="entry name" value="WH-like_DNA-bd_sf"/>
</dbReference>
<sequence>MPTISHGCAPGPNPESAPDPEPSAMTPHDALDRLRLARTEGIGPTAYGRLITRFRSAGAALRALPGLPRAASLIIPSEEAIRAEMEALQRFGGRMIFLGAPDYPAALAATADPPPVLSVLGDIGLLSRRCIAMVGGRNASINGRTIAGDLSRTLASAGLVVVSGLARGIDTAAHIGAMETGLTIAVVAGGLDCPYPRENIRLQSVIAKRGAVISELPLGTAPIARHFPRRNRIIAGLSEGVILVEAALQSGSLITARCALEAGREIFAVPGSPLDPRCRGSNDLLRQGAWVTETAEDVLNNLPVTTRTAPQTPDLFLSPSGPAPSGPAPSAKQKPGGAFTVSETNGLKEKILLLLGPDPVAVDDLIRRCQLSPSEVVAALLEMELSAHVVSLPGNRVARLAGAS</sequence>
<protein>
    <submittedName>
        <fullName evidence="5">DNA processing protein</fullName>
    </submittedName>
</protein>
<dbReference type="GO" id="GO:0009294">
    <property type="term" value="P:DNA-mediated transformation"/>
    <property type="evidence" value="ECO:0007669"/>
    <property type="project" value="InterPro"/>
</dbReference>
<dbReference type="Gene3D" id="1.10.10.10">
    <property type="entry name" value="Winged helix-like DNA-binding domain superfamily/Winged helix DNA-binding domain"/>
    <property type="match status" value="1"/>
</dbReference>
<proteinExistence type="inferred from homology"/>
<dbReference type="PANTHER" id="PTHR43022:SF1">
    <property type="entry name" value="PROTEIN SMF"/>
    <property type="match status" value="1"/>
</dbReference>
<evidence type="ECO:0000313" key="5">
    <source>
        <dbReference type="EMBL" id="AHJ62627.1"/>
    </source>
</evidence>
<dbReference type="Proteomes" id="UP000019438">
    <property type="component" value="Chromosome"/>
</dbReference>
<comment type="similarity">
    <text evidence="1">Belongs to the DprA/Smf family.</text>
</comment>
<dbReference type="NCBIfam" id="TIGR00732">
    <property type="entry name" value="dprA"/>
    <property type="match status" value="1"/>
</dbReference>
<evidence type="ECO:0000256" key="2">
    <source>
        <dbReference type="SAM" id="MobiDB-lite"/>
    </source>
</evidence>
<dbReference type="AlphaFoldDB" id="A0AAN0VFD8"/>
<feature type="domain" description="Smf/DprA SLOG" evidence="3">
    <location>
        <begin position="95"/>
        <end position="302"/>
    </location>
</feature>
<name>A0AAN0VFD8_9PROT</name>
<feature type="region of interest" description="Disordered" evidence="2">
    <location>
        <begin position="1"/>
        <end position="27"/>
    </location>
</feature>
<evidence type="ECO:0000259" key="4">
    <source>
        <dbReference type="Pfam" id="PF17782"/>
    </source>
</evidence>
<accession>A0AAN0VFD8</accession>
<reference evidence="6" key="1">
    <citation type="submission" date="2012-06" db="EMBL/GenBank/DDBJ databases">
        <title>Genome analysis of multiple Granulibacter bethesdensis isolates demonstrates substantial genome diversity.</title>
        <authorList>
            <person name="Greenberg D.E."/>
            <person name="Porcella S.F."/>
            <person name="Zarember K."/>
            <person name="Zelazny A.M."/>
            <person name="Bruno D."/>
            <person name="Martens C."/>
            <person name="Barbian K.D."/>
            <person name="Jaske E."/>
            <person name="Holland S.M."/>
        </authorList>
    </citation>
    <scope>NUCLEOTIDE SEQUENCE [LARGE SCALE GENOMIC DNA]</scope>
    <source>
        <strain evidence="6">CGDNIH3</strain>
    </source>
</reference>
<feature type="domain" description="DprA winged helix" evidence="4">
    <location>
        <begin position="343"/>
        <end position="395"/>
    </location>
</feature>
<organism evidence="5 6">
    <name type="scientific">Granulibacter bethesdensis</name>
    <dbReference type="NCBI Taxonomy" id="364410"/>
    <lineage>
        <taxon>Bacteria</taxon>
        <taxon>Pseudomonadati</taxon>
        <taxon>Pseudomonadota</taxon>
        <taxon>Alphaproteobacteria</taxon>
        <taxon>Acetobacterales</taxon>
        <taxon>Acetobacteraceae</taxon>
        <taxon>Granulibacter</taxon>
    </lineage>
</organism>
<dbReference type="EMBL" id="CP003181">
    <property type="protein sequence ID" value="AHJ62627.1"/>
    <property type="molecule type" value="Genomic_DNA"/>
</dbReference>
<dbReference type="InterPro" id="IPR003488">
    <property type="entry name" value="DprA"/>
</dbReference>
<dbReference type="Gene3D" id="3.40.50.450">
    <property type="match status" value="1"/>
</dbReference>
<dbReference type="InterPro" id="IPR041614">
    <property type="entry name" value="DprA_WH"/>
</dbReference>
<evidence type="ECO:0000313" key="6">
    <source>
        <dbReference type="Proteomes" id="UP000019438"/>
    </source>
</evidence>
<gene>
    <name evidence="5" type="ORF">GbCGDNIH3_0805</name>
</gene>
<dbReference type="SUPFAM" id="SSF102405">
    <property type="entry name" value="MCP/YpsA-like"/>
    <property type="match status" value="1"/>
</dbReference>
<feature type="region of interest" description="Disordered" evidence="2">
    <location>
        <begin position="309"/>
        <end position="339"/>
    </location>
</feature>